<evidence type="ECO:0000259" key="11">
    <source>
        <dbReference type="PROSITE" id="PS01124"/>
    </source>
</evidence>
<comment type="catalytic activity">
    <reaction evidence="1">
        <text>a 4-O-methyl-thymidine in DNA + L-cysteinyl-[protein] = a thymidine in DNA + S-methyl-L-cysteinyl-[protein]</text>
        <dbReference type="Rhea" id="RHEA:53428"/>
        <dbReference type="Rhea" id="RHEA-COMP:10131"/>
        <dbReference type="Rhea" id="RHEA-COMP:10132"/>
        <dbReference type="Rhea" id="RHEA-COMP:13555"/>
        <dbReference type="Rhea" id="RHEA-COMP:13556"/>
        <dbReference type="ChEBI" id="CHEBI:29950"/>
        <dbReference type="ChEBI" id="CHEBI:82612"/>
        <dbReference type="ChEBI" id="CHEBI:137386"/>
        <dbReference type="ChEBI" id="CHEBI:137387"/>
        <dbReference type="EC" id="2.1.1.63"/>
    </reaction>
</comment>
<dbReference type="InterPro" id="IPR018060">
    <property type="entry name" value="HTH_AraC"/>
</dbReference>
<dbReference type="SMART" id="SM00342">
    <property type="entry name" value="HTH_ARAC"/>
    <property type="match status" value="1"/>
</dbReference>
<dbReference type="InterPro" id="IPR036388">
    <property type="entry name" value="WH-like_DNA-bd_sf"/>
</dbReference>
<evidence type="ECO:0000256" key="5">
    <source>
        <dbReference type="ARBA" id="ARBA00022679"/>
    </source>
</evidence>
<dbReference type="SUPFAM" id="SSF46767">
    <property type="entry name" value="Methylated DNA-protein cysteine methyltransferase, C-terminal domain"/>
    <property type="match status" value="1"/>
</dbReference>
<dbReference type="Proteomes" id="UP000237682">
    <property type="component" value="Unassembled WGS sequence"/>
</dbReference>
<keyword evidence="8" id="KW-0804">Transcription</keyword>
<evidence type="ECO:0000256" key="3">
    <source>
        <dbReference type="ARBA" id="ARBA00011918"/>
    </source>
</evidence>
<dbReference type="OrthoDB" id="9802228at2"/>
<dbReference type="GO" id="GO:0032259">
    <property type="term" value="P:methylation"/>
    <property type="evidence" value="ECO:0007669"/>
    <property type="project" value="UniProtKB-KW"/>
</dbReference>
<evidence type="ECO:0000313" key="12">
    <source>
        <dbReference type="EMBL" id="PRH86075.1"/>
    </source>
</evidence>
<evidence type="ECO:0000256" key="7">
    <source>
        <dbReference type="ARBA" id="ARBA00023015"/>
    </source>
</evidence>
<dbReference type="InterPro" id="IPR014048">
    <property type="entry name" value="MethylDNA_cys_MeTrfase_DNA-bd"/>
</dbReference>
<dbReference type="PROSITE" id="PS00374">
    <property type="entry name" value="MGMT"/>
    <property type="match status" value="1"/>
</dbReference>
<keyword evidence="13" id="KW-1185">Reference proteome</keyword>
<evidence type="ECO:0000256" key="2">
    <source>
        <dbReference type="ARBA" id="ARBA00008711"/>
    </source>
</evidence>
<dbReference type="EC" id="2.1.1.63" evidence="3"/>
<comment type="catalytic activity">
    <reaction evidence="10">
        <text>a 6-O-methyl-2'-deoxyguanosine in DNA + L-cysteinyl-[protein] = S-methyl-L-cysteinyl-[protein] + a 2'-deoxyguanosine in DNA</text>
        <dbReference type="Rhea" id="RHEA:24000"/>
        <dbReference type="Rhea" id="RHEA-COMP:10131"/>
        <dbReference type="Rhea" id="RHEA-COMP:10132"/>
        <dbReference type="Rhea" id="RHEA-COMP:11367"/>
        <dbReference type="Rhea" id="RHEA-COMP:11368"/>
        <dbReference type="ChEBI" id="CHEBI:29950"/>
        <dbReference type="ChEBI" id="CHEBI:82612"/>
        <dbReference type="ChEBI" id="CHEBI:85445"/>
        <dbReference type="ChEBI" id="CHEBI:85448"/>
        <dbReference type="EC" id="2.1.1.63"/>
    </reaction>
</comment>
<dbReference type="InterPro" id="IPR001497">
    <property type="entry name" value="MethylDNA_cys_MeTrfase_AS"/>
</dbReference>
<dbReference type="GO" id="GO:0043565">
    <property type="term" value="F:sequence-specific DNA binding"/>
    <property type="evidence" value="ECO:0007669"/>
    <property type="project" value="InterPro"/>
</dbReference>
<dbReference type="GO" id="GO:0003908">
    <property type="term" value="F:methylated-DNA-[protein]-cysteine S-methyltransferase activity"/>
    <property type="evidence" value="ECO:0007669"/>
    <property type="project" value="UniProtKB-EC"/>
</dbReference>
<dbReference type="AlphaFoldDB" id="A0A2S9Q9Q4"/>
<keyword evidence="9" id="KW-0234">DNA repair</keyword>
<evidence type="ECO:0000256" key="1">
    <source>
        <dbReference type="ARBA" id="ARBA00001286"/>
    </source>
</evidence>
<keyword evidence="4 12" id="KW-0489">Methyltransferase</keyword>
<sequence length="302" mass="32796">MSITLPDFAEVPLASPLAHSPEDYDRIRKAVAYITRKAQHQPSLEDIAGHVGLSVSHFHHLFRRWAGITPKDFLAAVTLDRARDLLRDSASILDATYELGLSGPARLHDLFVTHEAMTPGAFKTGGAGLTISYGFHPSPFGTALVMVAPLGLAGVAFADPGEEAIALADMRKRWPNAELREDSMVTAPYAGRIFDPSRWQADRPLNVVMIGTDFEVRVWRTLLKIPMGRATTYGDIASHIGNPKASRAVGAAVGRNPLSFVVPCHRVIGRSGELTGYHWGLTRKQAMLGWEGGRVRSGTQAA</sequence>
<dbReference type="InterPro" id="IPR036631">
    <property type="entry name" value="MGMT_N_sf"/>
</dbReference>
<comment type="caution">
    <text evidence="12">The sequence shown here is derived from an EMBL/GenBank/DDBJ whole genome shotgun (WGS) entry which is preliminary data.</text>
</comment>
<dbReference type="RefSeq" id="WP_105863373.1">
    <property type="nucleotide sequence ID" value="NZ_PUEJ01000006.1"/>
</dbReference>
<evidence type="ECO:0000256" key="6">
    <source>
        <dbReference type="ARBA" id="ARBA00022763"/>
    </source>
</evidence>
<dbReference type="EMBL" id="PUEJ01000006">
    <property type="protein sequence ID" value="PRH86075.1"/>
    <property type="molecule type" value="Genomic_DNA"/>
</dbReference>
<dbReference type="FunFam" id="1.10.10.10:FF:000214">
    <property type="entry name" value="Methylated-DNA--protein-cysteine methyltransferase"/>
    <property type="match status" value="1"/>
</dbReference>
<name>A0A2S9Q9Q4_9HYPH</name>
<protein>
    <recommendedName>
        <fullName evidence="3">methylated-DNA--[protein]-cysteine S-methyltransferase</fullName>
        <ecNumber evidence="3">2.1.1.63</ecNumber>
    </recommendedName>
</protein>
<gene>
    <name evidence="12" type="ORF">C5L14_17625</name>
</gene>
<keyword evidence="5 12" id="KW-0808">Transferase</keyword>
<keyword evidence="7" id="KW-0805">Transcription regulation</keyword>
<proteinExistence type="inferred from homology"/>
<dbReference type="PANTHER" id="PTHR10815">
    <property type="entry name" value="METHYLATED-DNA--PROTEIN-CYSTEINE METHYLTRANSFERASE"/>
    <property type="match status" value="1"/>
</dbReference>
<dbReference type="SUPFAM" id="SSF53155">
    <property type="entry name" value="Methylated DNA-protein cysteine methyltransferase domain"/>
    <property type="match status" value="1"/>
</dbReference>
<dbReference type="Pfam" id="PF12833">
    <property type="entry name" value="HTH_18"/>
    <property type="match status" value="1"/>
</dbReference>
<dbReference type="NCBIfam" id="TIGR00589">
    <property type="entry name" value="ogt"/>
    <property type="match status" value="1"/>
</dbReference>
<dbReference type="InterPro" id="IPR009057">
    <property type="entry name" value="Homeodomain-like_sf"/>
</dbReference>
<evidence type="ECO:0000256" key="4">
    <source>
        <dbReference type="ARBA" id="ARBA00022603"/>
    </source>
</evidence>
<evidence type="ECO:0000256" key="9">
    <source>
        <dbReference type="ARBA" id="ARBA00023204"/>
    </source>
</evidence>
<dbReference type="Gene3D" id="3.30.160.70">
    <property type="entry name" value="Methylated DNA-protein cysteine methyltransferase domain"/>
    <property type="match status" value="1"/>
</dbReference>
<dbReference type="Gene3D" id="1.10.10.10">
    <property type="entry name" value="Winged helix-like DNA-binding domain superfamily/Winged helix DNA-binding domain"/>
    <property type="match status" value="1"/>
</dbReference>
<keyword evidence="6" id="KW-0227">DNA damage</keyword>
<comment type="similarity">
    <text evidence="2">Belongs to the MGMT family.</text>
</comment>
<organism evidence="12 13">
    <name type="scientific">Labrys okinawensis</name>
    <dbReference type="NCBI Taxonomy" id="346911"/>
    <lineage>
        <taxon>Bacteria</taxon>
        <taxon>Pseudomonadati</taxon>
        <taxon>Pseudomonadota</taxon>
        <taxon>Alphaproteobacteria</taxon>
        <taxon>Hyphomicrobiales</taxon>
        <taxon>Xanthobacteraceae</taxon>
        <taxon>Labrys</taxon>
    </lineage>
</organism>
<evidence type="ECO:0000313" key="13">
    <source>
        <dbReference type="Proteomes" id="UP000237682"/>
    </source>
</evidence>
<accession>A0A2S9Q9Q4</accession>
<dbReference type="InterPro" id="IPR036217">
    <property type="entry name" value="MethylDNA_cys_MeTrfase_DNAb"/>
</dbReference>
<dbReference type="Pfam" id="PF01035">
    <property type="entry name" value="DNA_binding_1"/>
    <property type="match status" value="1"/>
</dbReference>
<reference evidence="12 13" key="1">
    <citation type="submission" date="2018-02" db="EMBL/GenBank/DDBJ databases">
        <title>Whole genome sequencing of endophytic bacterium.</title>
        <authorList>
            <person name="Eedara R."/>
            <person name="Podile A.R."/>
        </authorList>
    </citation>
    <scope>NUCLEOTIDE SEQUENCE [LARGE SCALE GENOMIC DNA]</scope>
    <source>
        <strain evidence="12 13">RP1T</strain>
    </source>
</reference>
<dbReference type="PANTHER" id="PTHR10815:SF13">
    <property type="entry name" value="METHYLATED-DNA--PROTEIN-CYSTEINE METHYLTRANSFERASE"/>
    <property type="match status" value="1"/>
</dbReference>
<evidence type="ECO:0000256" key="10">
    <source>
        <dbReference type="ARBA" id="ARBA00049348"/>
    </source>
</evidence>
<dbReference type="Gene3D" id="1.10.10.60">
    <property type="entry name" value="Homeodomain-like"/>
    <property type="match status" value="1"/>
</dbReference>
<evidence type="ECO:0000256" key="8">
    <source>
        <dbReference type="ARBA" id="ARBA00023163"/>
    </source>
</evidence>
<dbReference type="PROSITE" id="PS01124">
    <property type="entry name" value="HTH_ARAC_FAMILY_2"/>
    <property type="match status" value="1"/>
</dbReference>
<feature type="domain" description="HTH araC/xylS-type" evidence="11">
    <location>
        <begin position="28"/>
        <end position="125"/>
    </location>
</feature>
<dbReference type="GO" id="GO:0003700">
    <property type="term" value="F:DNA-binding transcription factor activity"/>
    <property type="evidence" value="ECO:0007669"/>
    <property type="project" value="InterPro"/>
</dbReference>
<dbReference type="CDD" id="cd06445">
    <property type="entry name" value="ATase"/>
    <property type="match status" value="1"/>
</dbReference>
<dbReference type="GO" id="GO:0006281">
    <property type="term" value="P:DNA repair"/>
    <property type="evidence" value="ECO:0007669"/>
    <property type="project" value="UniProtKB-KW"/>
</dbReference>
<dbReference type="SUPFAM" id="SSF46689">
    <property type="entry name" value="Homeodomain-like"/>
    <property type="match status" value="1"/>
</dbReference>